<evidence type="ECO:0000256" key="1">
    <source>
        <dbReference type="ARBA" id="ARBA00022723"/>
    </source>
</evidence>
<dbReference type="InterPro" id="IPR002893">
    <property type="entry name" value="Znf_MYND"/>
</dbReference>
<dbReference type="GO" id="GO:0008270">
    <property type="term" value="F:zinc ion binding"/>
    <property type="evidence" value="ECO:0007669"/>
    <property type="project" value="UniProtKB-KW"/>
</dbReference>
<proteinExistence type="predicted"/>
<dbReference type="InterPro" id="IPR001214">
    <property type="entry name" value="SET_dom"/>
</dbReference>
<reference evidence="5 6" key="1">
    <citation type="journal article" date="2015" name="Genome Biol. Evol.">
        <title>Comparative Genomics of a Bacterivorous Green Alga Reveals Evolutionary Causalities and Consequences of Phago-Mixotrophic Mode of Nutrition.</title>
        <authorList>
            <person name="Burns J.A."/>
            <person name="Paasch A."/>
            <person name="Narechania A."/>
            <person name="Kim E."/>
        </authorList>
    </citation>
    <scope>NUCLEOTIDE SEQUENCE [LARGE SCALE GENOMIC DNA]</scope>
    <source>
        <strain evidence="5 6">PLY_AMNH</strain>
    </source>
</reference>
<dbReference type="CDD" id="cd00298">
    <property type="entry name" value="ACD_sHsps_p23-like"/>
    <property type="match status" value="1"/>
</dbReference>
<dbReference type="PANTHER" id="PTHR12197">
    <property type="entry name" value="HISTONE-LYSINE N-METHYLTRANSFERASE SMYD"/>
    <property type="match status" value="1"/>
</dbReference>
<dbReference type="PROSITE" id="PS50280">
    <property type="entry name" value="SET"/>
    <property type="match status" value="1"/>
</dbReference>
<gene>
    <name evidence="5" type="ORF">CYMTET_7798</name>
</gene>
<keyword evidence="6" id="KW-1185">Reference proteome</keyword>
<name>A0AAE0GUY1_9CHLO</name>
<sequence>MCEVRDPEYEISRSIEGQWQILVRLPGVLKGKEVEVDVVENSSLEIGVTGKYRLQVVVPDDISTESAKVQFSRRDQVMRITCPKRASQPAEGNFQSGVVPNASVKSLAAATRDTAPATQLLLNKFRDFPAELKESASQGRHVCAKEDLLPGNLVFQEEPLVSVIHDKYVETLCHECYTHFVNRGCTPIRCPGCKWAMYCGEACLQKARQRHADVCPVLHTWVTTNSGPKDSRGLRMLVQAAALHARDPEAAGLINLLQSHISGKSKAELTRLHNMAQGVQRFLPSNASLDMDTIVEVISKAHVNLHGVSDAAGHTLGTGLFVGASQFNHSCLPNCVVSYIDGALTVRAISPVKKGEPLCIGYIELYQSREIRRHSLMQSKSFHCECLRCSSQELIQLDEPLTAWRCEKCTEGWVAETAQRCWKCHEYLAVDKESRTQAVAECKAAQMAATEHMQAGRFGDSQRMLTSILEETQQRLHACHEVRFAAHSLLAAVYAETKLWEASAKQGKLAIKCMRKVFPKNHPALASTQVQVGDAIVEHLGVKRAAKAGDKEQQKEALKLYEGAGRILRLAYGSEHTDVADIRMKEALLREALGARS</sequence>
<dbReference type="EMBL" id="LGRX02002251">
    <property type="protein sequence ID" value="KAK3284558.1"/>
    <property type="molecule type" value="Genomic_DNA"/>
</dbReference>
<keyword evidence="2" id="KW-0863">Zinc-finger</keyword>
<evidence type="ECO:0000313" key="5">
    <source>
        <dbReference type="EMBL" id="KAK3284558.1"/>
    </source>
</evidence>
<dbReference type="Pfam" id="PF00856">
    <property type="entry name" value="SET"/>
    <property type="match status" value="1"/>
</dbReference>
<dbReference type="GO" id="GO:0005634">
    <property type="term" value="C:nucleus"/>
    <property type="evidence" value="ECO:0007669"/>
    <property type="project" value="TreeGrafter"/>
</dbReference>
<dbReference type="Gene3D" id="6.10.140.2220">
    <property type="match status" value="1"/>
</dbReference>
<dbReference type="AlphaFoldDB" id="A0AAE0GUY1"/>
<dbReference type="InterPro" id="IPR011990">
    <property type="entry name" value="TPR-like_helical_dom_sf"/>
</dbReference>
<dbReference type="SUPFAM" id="SSF82199">
    <property type="entry name" value="SET domain"/>
    <property type="match status" value="1"/>
</dbReference>
<accession>A0AAE0GUY1</accession>
<dbReference type="SMART" id="SM00317">
    <property type="entry name" value="SET"/>
    <property type="match status" value="1"/>
</dbReference>
<dbReference type="InterPro" id="IPR046341">
    <property type="entry name" value="SET_dom_sf"/>
</dbReference>
<evidence type="ECO:0000256" key="2">
    <source>
        <dbReference type="ARBA" id="ARBA00022771"/>
    </source>
</evidence>
<evidence type="ECO:0000256" key="3">
    <source>
        <dbReference type="ARBA" id="ARBA00022833"/>
    </source>
</evidence>
<keyword evidence="1" id="KW-0479">Metal-binding</keyword>
<dbReference type="PANTHER" id="PTHR12197:SF251">
    <property type="entry name" value="EG:BACR7C10.4 PROTEIN"/>
    <property type="match status" value="1"/>
</dbReference>
<dbReference type="Gene3D" id="2.170.270.10">
    <property type="entry name" value="SET domain"/>
    <property type="match status" value="1"/>
</dbReference>
<organism evidence="5 6">
    <name type="scientific">Cymbomonas tetramitiformis</name>
    <dbReference type="NCBI Taxonomy" id="36881"/>
    <lineage>
        <taxon>Eukaryota</taxon>
        <taxon>Viridiplantae</taxon>
        <taxon>Chlorophyta</taxon>
        <taxon>Pyramimonadophyceae</taxon>
        <taxon>Pyramimonadales</taxon>
        <taxon>Pyramimonadaceae</taxon>
        <taxon>Cymbomonas</taxon>
    </lineage>
</organism>
<keyword evidence="3" id="KW-0862">Zinc</keyword>
<evidence type="ECO:0000313" key="6">
    <source>
        <dbReference type="Proteomes" id="UP001190700"/>
    </source>
</evidence>
<evidence type="ECO:0000259" key="4">
    <source>
        <dbReference type="PROSITE" id="PS50280"/>
    </source>
</evidence>
<dbReference type="InterPro" id="IPR050869">
    <property type="entry name" value="H3K4_H4K5_MeTrfase"/>
</dbReference>
<feature type="domain" description="SET" evidence="4">
    <location>
        <begin position="128"/>
        <end position="363"/>
    </location>
</feature>
<protein>
    <recommendedName>
        <fullName evidence="4">SET domain-containing protein</fullName>
    </recommendedName>
</protein>
<dbReference type="Gene3D" id="1.10.220.160">
    <property type="match status" value="1"/>
</dbReference>
<dbReference type="SUPFAM" id="SSF144232">
    <property type="entry name" value="HIT/MYND zinc finger-like"/>
    <property type="match status" value="1"/>
</dbReference>
<dbReference type="Gene3D" id="1.25.40.10">
    <property type="entry name" value="Tetratricopeptide repeat domain"/>
    <property type="match status" value="1"/>
</dbReference>
<comment type="caution">
    <text evidence="5">The sequence shown here is derived from an EMBL/GenBank/DDBJ whole genome shotgun (WGS) entry which is preliminary data.</text>
</comment>
<dbReference type="PROSITE" id="PS01360">
    <property type="entry name" value="ZF_MYND_1"/>
    <property type="match status" value="1"/>
</dbReference>
<dbReference type="Proteomes" id="UP001190700">
    <property type="component" value="Unassembled WGS sequence"/>
</dbReference>